<protein>
    <submittedName>
        <fullName evidence="8">Hydroxymethylpyrimidine/phosphomethylpyrimidine kinase</fullName>
        <ecNumber evidence="8">2.7.1.49</ecNumber>
        <ecNumber evidence="8">2.7.4.7</ecNumber>
    </submittedName>
</protein>
<comment type="pathway">
    <text evidence="4">Cofactor biosynthesis; thiamine diphosphate biosynthesis; 4-amino-2-methyl-5-diphosphomethylpyrimidine from 5-amino-1-(5-phospho-D-ribosyl)imidazole: step 3/3.</text>
</comment>
<organism evidence="8 9">
    <name type="scientific">Arthrobacter russicus</name>
    <dbReference type="NCBI Taxonomy" id="172040"/>
    <lineage>
        <taxon>Bacteria</taxon>
        <taxon>Bacillati</taxon>
        <taxon>Actinomycetota</taxon>
        <taxon>Actinomycetes</taxon>
        <taxon>Micrococcales</taxon>
        <taxon>Micrococcaceae</taxon>
        <taxon>Arthrobacter</taxon>
    </lineage>
</organism>
<gene>
    <name evidence="8" type="ORF">JOE69_000345</name>
</gene>
<dbReference type="PANTHER" id="PTHR20858:SF17">
    <property type="entry name" value="HYDROXYMETHYLPYRIMIDINE_PHOSPHOMETHYLPYRIMIDINE KINASE THI20-RELATED"/>
    <property type="match status" value="1"/>
</dbReference>
<comment type="caution">
    <text evidence="8">The sequence shown here is derived from an EMBL/GenBank/DDBJ whole genome shotgun (WGS) entry which is preliminary data.</text>
</comment>
<dbReference type="RefSeq" id="WP_309795545.1">
    <property type="nucleotide sequence ID" value="NZ_BAAAHY010000006.1"/>
</dbReference>
<dbReference type="SUPFAM" id="SSF53613">
    <property type="entry name" value="Ribokinase-like"/>
    <property type="match status" value="1"/>
</dbReference>
<keyword evidence="5" id="KW-0784">Thiamine biosynthesis</keyword>
<feature type="domain" description="Pyridoxamine kinase/Phosphomethylpyrimidine kinase" evidence="7">
    <location>
        <begin position="32"/>
        <end position="279"/>
    </location>
</feature>
<keyword evidence="8" id="KW-0808">Transferase</keyword>
<feature type="domain" description="Thiaminase-2/PQQC" evidence="6">
    <location>
        <begin position="294"/>
        <end position="492"/>
    </location>
</feature>
<dbReference type="PANTHER" id="PTHR20858">
    <property type="entry name" value="PHOSPHOMETHYLPYRIMIDINE KINASE"/>
    <property type="match status" value="1"/>
</dbReference>
<evidence type="ECO:0000313" key="8">
    <source>
        <dbReference type="EMBL" id="MDR6268107.1"/>
    </source>
</evidence>
<comment type="function">
    <text evidence="3">Catalyzes the phosphorylation of hydroxymethylpyrimidine phosphate (HMP-P) to HMP-PP, and of HMP to HMP-P.</text>
</comment>
<dbReference type="CDD" id="cd01169">
    <property type="entry name" value="HMPP_kinase"/>
    <property type="match status" value="1"/>
</dbReference>
<dbReference type="InterPro" id="IPR004399">
    <property type="entry name" value="HMP/HMP-P_kinase_dom"/>
</dbReference>
<evidence type="ECO:0000256" key="4">
    <source>
        <dbReference type="ARBA" id="ARBA00004769"/>
    </source>
</evidence>
<evidence type="ECO:0000259" key="6">
    <source>
        <dbReference type="Pfam" id="PF03070"/>
    </source>
</evidence>
<comment type="catalytic activity">
    <reaction evidence="2">
        <text>4-amino-2-methyl-5-(phosphooxymethyl)pyrimidine + ATP = 4-amino-2-methyl-5-(diphosphooxymethyl)pyrimidine + ADP</text>
        <dbReference type="Rhea" id="RHEA:19893"/>
        <dbReference type="ChEBI" id="CHEBI:30616"/>
        <dbReference type="ChEBI" id="CHEBI:57841"/>
        <dbReference type="ChEBI" id="CHEBI:58354"/>
        <dbReference type="ChEBI" id="CHEBI:456216"/>
        <dbReference type="EC" id="2.7.4.7"/>
    </reaction>
</comment>
<dbReference type="EMBL" id="JAVDQF010000001">
    <property type="protein sequence ID" value="MDR6268107.1"/>
    <property type="molecule type" value="Genomic_DNA"/>
</dbReference>
<dbReference type="CDD" id="cd19365">
    <property type="entry name" value="TenA_C-like"/>
    <property type="match status" value="1"/>
</dbReference>
<dbReference type="Pfam" id="PF03070">
    <property type="entry name" value="TENA_THI-4"/>
    <property type="match status" value="1"/>
</dbReference>
<dbReference type="NCBIfam" id="TIGR00097">
    <property type="entry name" value="HMP-P_kinase"/>
    <property type="match status" value="1"/>
</dbReference>
<dbReference type="InterPro" id="IPR016084">
    <property type="entry name" value="Haem_Oase-like_multi-hlx"/>
</dbReference>
<dbReference type="GO" id="GO:0008902">
    <property type="term" value="F:hydroxymethylpyrimidine kinase activity"/>
    <property type="evidence" value="ECO:0007669"/>
    <property type="project" value="UniProtKB-EC"/>
</dbReference>
<dbReference type="EC" id="2.7.1.49" evidence="8"/>
<reference evidence="8 9" key="1">
    <citation type="submission" date="2023-07" db="EMBL/GenBank/DDBJ databases">
        <title>Sequencing the genomes of 1000 actinobacteria strains.</title>
        <authorList>
            <person name="Klenk H.-P."/>
        </authorList>
    </citation>
    <scope>NUCLEOTIDE SEQUENCE [LARGE SCALE GENOMIC DNA]</scope>
    <source>
        <strain evidence="8 9">DSM 14555</strain>
    </source>
</reference>
<evidence type="ECO:0000256" key="1">
    <source>
        <dbReference type="ARBA" id="ARBA00000151"/>
    </source>
</evidence>
<evidence type="ECO:0000256" key="5">
    <source>
        <dbReference type="ARBA" id="ARBA00022977"/>
    </source>
</evidence>
<proteinExistence type="predicted"/>
<dbReference type="EC" id="2.7.4.7" evidence="8"/>
<evidence type="ECO:0000313" key="9">
    <source>
        <dbReference type="Proteomes" id="UP001185069"/>
    </source>
</evidence>
<comment type="catalytic activity">
    <reaction evidence="1">
        <text>4-amino-5-hydroxymethyl-2-methylpyrimidine + ATP = 4-amino-2-methyl-5-(phosphooxymethyl)pyrimidine + ADP + H(+)</text>
        <dbReference type="Rhea" id="RHEA:23096"/>
        <dbReference type="ChEBI" id="CHEBI:15378"/>
        <dbReference type="ChEBI" id="CHEBI:16892"/>
        <dbReference type="ChEBI" id="CHEBI:30616"/>
        <dbReference type="ChEBI" id="CHEBI:58354"/>
        <dbReference type="ChEBI" id="CHEBI:456216"/>
        <dbReference type="EC" id="2.7.1.49"/>
    </reaction>
</comment>
<evidence type="ECO:0000256" key="2">
    <source>
        <dbReference type="ARBA" id="ARBA00000565"/>
    </source>
</evidence>
<evidence type="ECO:0000259" key="7">
    <source>
        <dbReference type="Pfam" id="PF08543"/>
    </source>
</evidence>
<name>A0ABU1J6Q9_9MICC</name>
<dbReference type="SUPFAM" id="SSF48613">
    <property type="entry name" value="Heme oxygenase-like"/>
    <property type="match status" value="1"/>
</dbReference>
<dbReference type="Proteomes" id="UP001185069">
    <property type="component" value="Unassembled WGS sequence"/>
</dbReference>
<dbReference type="InterPro" id="IPR029056">
    <property type="entry name" value="Ribokinase-like"/>
</dbReference>
<dbReference type="Gene3D" id="3.40.1190.20">
    <property type="match status" value="1"/>
</dbReference>
<dbReference type="GO" id="GO:0008972">
    <property type="term" value="F:phosphomethylpyrimidine kinase activity"/>
    <property type="evidence" value="ECO:0007669"/>
    <property type="project" value="UniProtKB-EC"/>
</dbReference>
<evidence type="ECO:0000256" key="3">
    <source>
        <dbReference type="ARBA" id="ARBA00003848"/>
    </source>
</evidence>
<sequence>MVVSAAALPTRTATDSPVATAIPRILSIAGSDPSGGAGIQADLKSISALGGYGMAAVTALTAQNTHGVRAVHVPPAGFLRSQLQAISDDIELDAVKIGMLADSQVIGVVRDWLREHRPPVIVLDPVMVASSGDRLLDAEAEDALRELVHLADLVTPNLPELGVLMREAEPGDWAAAVRMAQQLADAQQTRVLLKGGHLSAGPARDALLVPGEQPVVVELPRLQTTNTHGTGCSFSAAIATCQARNGDWGQSLAEAKDWLHTAVARGAELRVGSGLGPVHHFHRWHPEPVTDDWWRRIEPIRAGILELPFIRGLAAGTLPEPEFSYYLAQDARYLNGYSRALARASALAPDERQQAFWARGAANCLDVEAELHRTWLQKHPASPLEGPVTKKYVDHLLAASGSSYAVLVAAVLPCYWLYSWVGKELAASRSLIDPHPYGAWLDTYADEDFAAATEQAIEFAAMAAARVDGAERELMWQAFQAASEYELEFFDAPRAALGQAGSGR</sequence>
<keyword evidence="8" id="KW-0418">Kinase</keyword>
<dbReference type="InterPro" id="IPR013749">
    <property type="entry name" value="PM/HMP-P_kinase-1"/>
</dbReference>
<dbReference type="InterPro" id="IPR004305">
    <property type="entry name" value="Thiaminase-2/PQQC"/>
</dbReference>
<dbReference type="Gene3D" id="1.20.910.10">
    <property type="entry name" value="Heme oxygenase-like"/>
    <property type="match status" value="1"/>
</dbReference>
<keyword evidence="9" id="KW-1185">Reference proteome</keyword>
<accession>A0ABU1J6Q9</accession>
<dbReference type="Pfam" id="PF08543">
    <property type="entry name" value="Phos_pyr_kin"/>
    <property type="match status" value="1"/>
</dbReference>